<feature type="domain" description="PilZ" evidence="1">
    <location>
        <begin position="11"/>
        <end position="83"/>
    </location>
</feature>
<dbReference type="Proteomes" id="UP000274661">
    <property type="component" value="Unassembled WGS sequence"/>
</dbReference>
<dbReference type="RefSeq" id="WP_126718378.1">
    <property type="nucleotide sequence ID" value="NZ_RWJF01000001.1"/>
</dbReference>
<dbReference type="EMBL" id="RWJF01000001">
    <property type="protein sequence ID" value="RST30545.1"/>
    <property type="molecule type" value="Genomic_DNA"/>
</dbReference>
<comment type="caution">
    <text evidence="2">The sequence shown here is derived from an EMBL/GenBank/DDBJ whole genome shotgun (WGS) entry which is preliminary data.</text>
</comment>
<gene>
    <name evidence="2" type="ORF">HMF7854_06640</name>
</gene>
<evidence type="ECO:0000313" key="3">
    <source>
        <dbReference type="Proteomes" id="UP000274661"/>
    </source>
</evidence>
<sequence length="91" mass="10274">MTLIRKPRPEPRLKRVRLEMPGNIVRGDGTAYIATVRDLSSSGFRIETDARLEPGEYIDLQVGRERASAQIRWVMGFEAGGQFDKPVNLTD</sequence>
<accession>A0A429V9F2</accession>
<evidence type="ECO:0000259" key="1">
    <source>
        <dbReference type="Pfam" id="PF07238"/>
    </source>
</evidence>
<dbReference type="AlphaFoldDB" id="A0A429V9F2"/>
<reference evidence="2 3" key="1">
    <citation type="submission" date="2018-12" db="EMBL/GenBank/DDBJ databases">
        <title>Sphingomonas sp. HMF7854 Genome sequencing and assembly.</title>
        <authorList>
            <person name="Cha I."/>
            <person name="Kang H."/>
            <person name="Kim H."/>
            <person name="Kang J."/>
            <person name="Joh K."/>
        </authorList>
    </citation>
    <scope>NUCLEOTIDE SEQUENCE [LARGE SCALE GENOMIC DNA]</scope>
    <source>
        <strain evidence="2 3">HMF7854</strain>
    </source>
</reference>
<dbReference type="SUPFAM" id="SSF141371">
    <property type="entry name" value="PilZ domain-like"/>
    <property type="match status" value="1"/>
</dbReference>
<dbReference type="InterPro" id="IPR009875">
    <property type="entry name" value="PilZ_domain"/>
</dbReference>
<organism evidence="2 3">
    <name type="scientific">Sphingomonas ginkgonis</name>
    <dbReference type="NCBI Taxonomy" id="2315330"/>
    <lineage>
        <taxon>Bacteria</taxon>
        <taxon>Pseudomonadati</taxon>
        <taxon>Pseudomonadota</taxon>
        <taxon>Alphaproteobacteria</taxon>
        <taxon>Sphingomonadales</taxon>
        <taxon>Sphingomonadaceae</taxon>
        <taxon>Sphingomonas</taxon>
    </lineage>
</organism>
<dbReference type="Pfam" id="PF07238">
    <property type="entry name" value="PilZ"/>
    <property type="match status" value="1"/>
</dbReference>
<name>A0A429V9F2_9SPHN</name>
<evidence type="ECO:0000313" key="2">
    <source>
        <dbReference type="EMBL" id="RST30545.1"/>
    </source>
</evidence>
<dbReference type="GO" id="GO:0035438">
    <property type="term" value="F:cyclic-di-GMP binding"/>
    <property type="evidence" value="ECO:0007669"/>
    <property type="project" value="InterPro"/>
</dbReference>
<dbReference type="OrthoDB" id="9795572at2"/>
<dbReference type="Gene3D" id="2.40.10.220">
    <property type="entry name" value="predicted glycosyltransferase like domains"/>
    <property type="match status" value="1"/>
</dbReference>
<keyword evidence="3" id="KW-1185">Reference proteome</keyword>
<proteinExistence type="predicted"/>
<protein>
    <recommendedName>
        <fullName evidence="1">PilZ domain-containing protein</fullName>
    </recommendedName>
</protein>